<accession>A0A9R1C7K0</accession>
<keyword evidence="3" id="KW-1185">Reference proteome</keyword>
<organism evidence="2 3">
    <name type="scientific">Prevotella lacticifex</name>
    <dbReference type="NCBI Taxonomy" id="2854755"/>
    <lineage>
        <taxon>Bacteria</taxon>
        <taxon>Pseudomonadati</taxon>
        <taxon>Bacteroidota</taxon>
        <taxon>Bacteroidia</taxon>
        <taxon>Bacteroidales</taxon>
        <taxon>Prevotellaceae</taxon>
        <taxon>Prevotella</taxon>
    </lineage>
</organism>
<protein>
    <submittedName>
        <fullName evidence="2">Uncharacterized protein</fullName>
    </submittedName>
</protein>
<dbReference type="GeneID" id="72468378"/>
<feature type="transmembrane region" description="Helical" evidence="1">
    <location>
        <begin position="6"/>
        <end position="26"/>
    </location>
</feature>
<evidence type="ECO:0000313" key="2">
    <source>
        <dbReference type="EMBL" id="GJG57473.1"/>
    </source>
</evidence>
<name>A0A9R1C7K0_9BACT</name>
<proteinExistence type="predicted"/>
<evidence type="ECO:0000256" key="1">
    <source>
        <dbReference type="SAM" id="Phobius"/>
    </source>
</evidence>
<comment type="caution">
    <text evidence="2">The sequence shown here is derived from an EMBL/GenBank/DDBJ whole genome shotgun (WGS) entry which is preliminary data.</text>
</comment>
<evidence type="ECO:0000313" key="3">
    <source>
        <dbReference type="Proteomes" id="UP000825483"/>
    </source>
</evidence>
<dbReference type="AlphaFoldDB" id="A0A9R1C7K0"/>
<dbReference type="RefSeq" id="WP_223927813.1">
    <property type="nucleotide sequence ID" value="NZ_BPTU01000003.1"/>
</dbReference>
<keyword evidence="1" id="KW-1133">Transmembrane helix</keyword>
<dbReference type="EMBL" id="BPUB01000001">
    <property type="protein sequence ID" value="GJG57473.1"/>
    <property type="molecule type" value="Genomic_DNA"/>
</dbReference>
<sequence>MHTSTLILLLTGIIAMLVALVGFLCWRMARKNDELRHKNNVIVSEVERNQRLIDRAVSLGLNRAALL</sequence>
<gene>
    <name evidence="2" type="ORF">PRLR5076_03240</name>
</gene>
<reference evidence="2" key="1">
    <citation type="journal article" date="2022" name="Int. J. Syst. Evol. Microbiol.">
        <title>Prevotella lacticifex sp. nov., isolated from the rumen of cows.</title>
        <authorList>
            <person name="Shinkai T."/>
            <person name="Ikeyama N."/>
            <person name="Kumagai M."/>
            <person name="Ohmori H."/>
            <person name="Sakamoto M."/>
            <person name="Ohkuma M."/>
            <person name="Mitsumori M."/>
        </authorList>
    </citation>
    <scope>NUCLEOTIDE SEQUENCE</scope>
    <source>
        <strain evidence="2">R5076</strain>
    </source>
</reference>
<dbReference type="Proteomes" id="UP000825483">
    <property type="component" value="Unassembled WGS sequence"/>
</dbReference>
<keyword evidence="1" id="KW-0472">Membrane</keyword>
<keyword evidence="1" id="KW-0812">Transmembrane</keyword>